<dbReference type="Proteomes" id="UP000030763">
    <property type="component" value="Unassembled WGS sequence"/>
</dbReference>
<dbReference type="OMA" id="QICFLEW"/>
<evidence type="ECO:0000313" key="4">
    <source>
        <dbReference type="Proteomes" id="UP000030763"/>
    </source>
</evidence>
<feature type="compositionally biased region" description="Low complexity" evidence="1">
    <location>
        <begin position="444"/>
        <end position="458"/>
    </location>
</feature>
<feature type="domain" description="RAP" evidence="2">
    <location>
        <begin position="1350"/>
        <end position="1456"/>
    </location>
</feature>
<dbReference type="GO" id="GO:0003713">
    <property type="term" value="F:transcription coactivator activity"/>
    <property type="evidence" value="ECO:0007669"/>
    <property type="project" value="TreeGrafter"/>
</dbReference>
<dbReference type="VEuPathDB" id="ToxoDB:EMWEY_00025020"/>
<dbReference type="GO" id="GO:0016592">
    <property type="term" value="C:mediator complex"/>
    <property type="evidence" value="ECO:0007669"/>
    <property type="project" value="TreeGrafter"/>
</dbReference>
<proteinExistence type="predicted"/>
<dbReference type="GO" id="GO:0045944">
    <property type="term" value="P:positive regulation of transcription by RNA polymerase II"/>
    <property type="evidence" value="ECO:0007669"/>
    <property type="project" value="TreeGrafter"/>
</dbReference>
<dbReference type="Pfam" id="PF08373">
    <property type="entry name" value="RAP"/>
    <property type="match status" value="1"/>
</dbReference>
<feature type="region of interest" description="Disordered" evidence="1">
    <location>
        <begin position="1272"/>
        <end position="1304"/>
    </location>
</feature>
<evidence type="ECO:0000256" key="1">
    <source>
        <dbReference type="SAM" id="MobiDB-lite"/>
    </source>
</evidence>
<feature type="region of interest" description="Disordered" evidence="1">
    <location>
        <begin position="410"/>
        <end position="458"/>
    </location>
</feature>
<evidence type="ECO:0000259" key="2">
    <source>
        <dbReference type="PROSITE" id="PS51286"/>
    </source>
</evidence>
<feature type="region of interest" description="Disordered" evidence="1">
    <location>
        <begin position="39"/>
        <end position="60"/>
    </location>
</feature>
<feature type="region of interest" description="Disordered" evidence="1">
    <location>
        <begin position="1382"/>
        <end position="1407"/>
    </location>
</feature>
<dbReference type="RefSeq" id="XP_013336453.1">
    <property type="nucleotide sequence ID" value="XM_013480999.1"/>
</dbReference>
<gene>
    <name evidence="3" type="ORF">EMWEY_00025020</name>
</gene>
<feature type="compositionally biased region" description="Low complexity" evidence="1">
    <location>
        <begin position="1284"/>
        <end position="1299"/>
    </location>
</feature>
<reference evidence="3" key="2">
    <citation type="submission" date="2013-10" db="EMBL/GenBank/DDBJ databases">
        <authorList>
            <person name="Aslett M."/>
        </authorList>
    </citation>
    <scope>NUCLEOTIDE SEQUENCE [LARGE SCALE GENOMIC DNA]</scope>
    <source>
        <strain evidence="3">Weybridge</strain>
    </source>
</reference>
<feature type="compositionally biased region" description="Low complexity" evidence="1">
    <location>
        <begin position="1388"/>
        <end position="1407"/>
    </location>
</feature>
<evidence type="ECO:0000313" key="3">
    <source>
        <dbReference type="EMBL" id="CDJ59808.1"/>
    </source>
</evidence>
<dbReference type="PANTHER" id="PTHR46007">
    <property type="entry name" value="MEDIATOR OF RNA POLYMERASE II TRANSCRIPTION SUBUNIT 12"/>
    <property type="match status" value="1"/>
</dbReference>
<dbReference type="SMART" id="SM00952">
    <property type="entry name" value="RAP"/>
    <property type="match status" value="1"/>
</dbReference>
<name>U6M9T8_EIMMA</name>
<dbReference type="GeneID" id="25336488"/>
<dbReference type="OrthoDB" id="385235at2759"/>
<feature type="region of interest" description="Disordered" evidence="1">
    <location>
        <begin position="944"/>
        <end position="972"/>
    </location>
</feature>
<dbReference type="PANTHER" id="PTHR46007:SF12">
    <property type="entry name" value="C2H2-TYPE DOMAIN-CONTAINING PROTEIN-RELATED"/>
    <property type="match status" value="1"/>
</dbReference>
<dbReference type="InterPro" id="IPR051647">
    <property type="entry name" value="Mediator_comp_sub12"/>
</dbReference>
<dbReference type="PROSITE" id="PS51286">
    <property type="entry name" value="RAP"/>
    <property type="match status" value="1"/>
</dbReference>
<protein>
    <recommendedName>
        <fullName evidence="2">RAP domain-containing protein</fullName>
    </recommendedName>
</protein>
<keyword evidence="4" id="KW-1185">Reference proteome</keyword>
<sequence>MGLVLLWPSLLQRCGLLSHHTPRSARLLCHCYSSSCSPRNTRRGCSTSSNGSRCRTDNGNGNSNGGFTAARQHSGIPWGALVIPRILTAGGAARLAETAAKTAGKSVAKAGDTADGKRDDVKKHTLTSLRLQLAHARRLLLEASTTPEHQQQQQTLLPGIATAEEAPATVSGAAAAAAVASSLRAGRSLLLHLQRRQQAASAQGCLIPHTFALCSNSSSSENNNRSNSKCWQCSSSISTASHEETRRLLLTCLQLLAAIVRSTPCHGRPEIPDIAAAATTIKATAAATTIEATAAATTIEATAAAHVEAARVAVLLLQCLLHAKEARQLQHIQAATDCLEAAANQQLHLQQHCHQQQQQPQQQQQQQQQVDKQNYLEALMWQQQTELAVLLKRSVRLLAALLNRLAKRYKRQQHQQQQKEQRKQQERELRRNEKQQTHHHVQQEDLQSQQQHQPQQQQLCSPAFAAEWKGVSAVAATSALAGPAAAAALSSVQRLIETAARLVQHSLRQQQLRHQQLQQQQCQQQLQQQQPQEQLHLAEDRRASTSVGGSQHFAATASIDCWSLRTDSVLPAPAATVTSAVTETAAAAAAELKHLSPLLLWLLPSVFVLAQQAGKPEVNWLWRVASLLVQQQQQHHHQQQLLLQHQLQLPELSLLLFAATRLCSLHSAQQQQLQDQLERGESAAVASPSAAAAAVAATACRLQLLKLASWCSFRAAALLSGEDCLQAGVASGVITPSPLVAQQQKQQLLQSQRPWLRPSCVLLLGLTRLLQQEQLLLPGSLLNSSVQQALLGTHVCSSWCSSSNCSSSNGSTHSRKQVMRSSPNTSELAAAAASFLKALDNRLVAGDWLQQSHQQKHQQRLIAGMRGHAGHVLADDNEATALAETAAEAARATAADGACKREQLFFSGRDFVHLLRCFVSARYLSDLMLHKALSFLAANPPVVQSKHSQQQHQQQQKEQQQQQQDPAAAAAAPAETLGGMPLLLSPQDAALLLWAVGTAAPAAVSRQLLQRRMQGKKGFLFKISTAASHPFSGAVPAAPAAASSPATTAAAAADSYRQTRLSPEVQYMLRRHFRALTRQLLLSNSLQGSGSAAVACGQLATSSSNRSSNDGGADSQAIANAVWGLTCCGLLQYRLLRTYCTSPSFWCCFRSSSTRTERRQLLQAALLLRLQRVRAPYAVSIAAASPSVTAQRRYCCAIAANGLAAEIHRMRPSSIGSHRWKLLQWSRGRRRARDSSSCVKETTSGVRPSLLQQQVLRVLQRLLQRSATAATRITGQQDSAGEPAAAASSISKATAAATTEPPPVPIRTLHECSVGGGLLLDIALLEQQQKQKQQNAAAGRRRTCCSPLRIAVEVDGPSHFLLSVRAPQQVLVGEQTPQQLRSSGLAASSNDCSNGCSSSSSSNNDRNSVVVELRSDGGTALKHRLLLLLGYRVTQICFLEWQHLQREEQKQQLLLQQPPLQQLLRGQQTRGRAE</sequence>
<accession>U6M9T8</accession>
<feature type="compositionally biased region" description="Basic and acidic residues" evidence="1">
    <location>
        <begin position="417"/>
        <end position="436"/>
    </location>
</feature>
<dbReference type="EMBL" id="HG720865">
    <property type="protein sequence ID" value="CDJ59808.1"/>
    <property type="molecule type" value="Genomic_DNA"/>
</dbReference>
<dbReference type="InterPro" id="IPR013584">
    <property type="entry name" value="RAP"/>
</dbReference>
<organism evidence="3 4">
    <name type="scientific">Eimeria maxima</name>
    <name type="common">Coccidian parasite</name>
    <dbReference type="NCBI Taxonomy" id="5804"/>
    <lineage>
        <taxon>Eukaryota</taxon>
        <taxon>Sar</taxon>
        <taxon>Alveolata</taxon>
        <taxon>Apicomplexa</taxon>
        <taxon>Conoidasida</taxon>
        <taxon>Coccidia</taxon>
        <taxon>Eucoccidiorida</taxon>
        <taxon>Eimeriorina</taxon>
        <taxon>Eimeriidae</taxon>
        <taxon>Eimeria</taxon>
    </lineage>
</organism>
<reference evidence="3" key="1">
    <citation type="submission" date="2013-10" db="EMBL/GenBank/DDBJ databases">
        <title>Genomic analysis of the causative agents of coccidiosis in chickens.</title>
        <authorList>
            <person name="Reid A.J."/>
            <person name="Blake D."/>
            <person name="Billington K."/>
            <person name="Browne H."/>
            <person name="Dunn M."/>
            <person name="Hung S."/>
            <person name="Kawahara F."/>
            <person name="Miranda-Saavedra D."/>
            <person name="Mourier T."/>
            <person name="Nagra H."/>
            <person name="Otto T.D."/>
            <person name="Rawlings N."/>
            <person name="Sanchez A."/>
            <person name="Sanders M."/>
            <person name="Subramaniam C."/>
            <person name="Tay Y."/>
            <person name="Dear P."/>
            <person name="Doerig C."/>
            <person name="Gruber A."/>
            <person name="Parkinson J."/>
            <person name="Shirley M."/>
            <person name="Wan K.L."/>
            <person name="Berriman M."/>
            <person name="Tomley F."/>
            <person name="Pain A."/>
        </authorList>
    </citation>
    <scope>NUCLEOTIDE SEQUENCE [LARGE SCALE GENOMIC DNA]</scope>
    <source>
        <strain evidence="3">Weybridge</strain>
    </source>
</reference>